<evidence type="ECO:0000313" key="4">
    <source>
        <dbReference type="Proteomes" id="UP001152799"/>
    </source>
</evidence>
<protein>
    <recommendedName>
        <fullName evidence="2">SAM domain-containing protein</fullName>
    </recommendedName>
</protein>
<dbReference type="PROSITE" id="PS50105">
    <property type="entry name" value="SAM_DOMAIN"/>
    <property type="match status" value="1"/>
</dbReference>
<evidence type="ECO:0000259" key="2">
    <source>
        <dbReference type="PROSITE" id="PS50105"/>
    </source>
</evidence>
<dbReference type="Gene3D" id="1.25.40.20">
    <property type="entry name" value="Ankyrin repeat-containing domain"/>
    <property type="match status" value="2"/>
</dbReference>
<dbReference type="InterPro" id="IPR002110">
    <property type="entry name" value="Ankyrin_rpt"/>
</dbReference>
<feature type="repeat" description="ANK" evidence="1">
    <location>
        <begin position="82"/>
        <end position="114"/>
    </location>
</feature>
<keyword evidence="1" id="KW-0040">ANK repeat</keyword>
<dbReference type="PANTHER" id="PTHR24157:SF3">
    <property type="entry name" value="ANKYRIN REPEAT, SAM AND BASIC LEUCINE ZIPPER DOMAIN-CONTAINING PROTEIN 1"/>
    <property type="match status" value="1"/>
</dbReference>
<evidence type="ECO:0000256" key="1">
    <source>
        <dbReference type="PROSITE-ProRule" id="PRU00023"/>
    </source>
</evidence>
<feature type="domain" description="SAM" evidence="2">
    <location>
        <begin position="271"/>
        <end position="334"/>
    </location>
</feature>
<dbReference type="PROSITE" id="PS50088">
    <property type="entry name" value="ANK_REPEAT"/>
    <property type="match status" value="1"/>
</dbReference>
<sequence length="459" mass="52098">MAVTLGVDWSSDSEDSLFGDDGDYDNFKHKTKYVAPAPKELTPQEKQTQELTNIFNAIAKGSIKPIEDALANGFDINTNLRDNWTSILLAASYGNPEMIKFLIEAGADVNQDRGAETPLMMVCSCPDYTSPFEKSFEVIKMLVEKGADVRAINRKRMDALMYAACTGNLLAVEYLLPIADKRAIDNQRWSALTWAVSNNKPDIVNILWQNGFDINSPDIRGFTALDLAKENGLDEIVKIFPKKDTDRVVEILHNIHINFEQNFLSSDQKPLFLEDVCDFLISIKCQNLVPLFYDKKVALNEFLAMNDTDLKSLGVHLPYQRNRILAGLHRFHKQPYDPQSLHICINNDRFTNVDVAIELLSAIKQIVAMEGCLKYLMKHLDEAEVSLEDREMARGIKLKVQKLMAVNRKLEKKLERWDADLSPADLITKKSVGRKFPWKKISICFGVVSLVLFCKLNKY</sequence>
<organism evidence="3 4">
    <name type="scientific">Ceutorhynchus assimilis</name>
    <name type="common">cabbage seed weevil</name>
    <dbReference type="NCBI Taxonomy" id="467358"/>
    <lineage>
        <taxon>Eukaryota</taxon>
        <taxon>Metazoa</taxon>
        <taxon>Ecdysozoa</taxon>
        <taxon>Arthropoda</taxon>
        <taxon>Hexapoda</taxon>
        <taxon>Insecta</taxon>
        <taxon>Pterygota</taxon>
        <taxon>Neoptera</taxon>
        <taxon>Endopterygota</taxon>
        <taxon>Coleoptera</taxon>
        <taxon>Polyphaga</taxon>
        <taxon>Cucujiformia</taxon>
        <taxon>Curculionidae</taxon>
        <taxon>Ceutorhynchinae</taxon>
        <taxon>Ceutorhynchus</taxon>
    </lineage>
</organism>
<dbReference type="Gene3D" id="1.10.150.50">
    <property type="entry name" value="Transcription Factor, Ets-1"/>
    <property type="match status" value="1"/>
</dbReference>
<evidence type="ECO:0000313" key="3">
    <source>
        <dbReference type="EMBL" id="CAG9766733.1"/>
    </source>
</evidence>
<dbReference type="InterPro" id="IPR013761">
    <property type="entry name" value="SAM/pointed_sf"/>
</dbReference>
<dbReference type="Pfam" id="PF00536">
    <property type="entry name" value="SAM_1"/>
    <property type="match status" value="1"/>
</dbReference>
<dbReference type="CDD" id="cd09487">
    <property type="entry name" value="SAM_superfamily"/>
    <property type="match status" value="1"/>
</dbReference>
<reference evidence="3" key="1">
    <citation type="submission" date="2022-01" db="EMBL/GenBank/DDBJ databases">
        <authorList>
            <person name="King R."/>
        </authorList>
    </citation>
    <scope>NUCLEOTIDE SEQUENCE</scope>
</reference>
<name>A0A9N9QIM3_9CUCU</name>
<dbReference type="InterPro" id="IPR036770">
    <property type="entry name" value="Ankyrin_rpt-contain_sf"/>
</dbReference>
<dbReference type="PANTHER" id="PTHR24157">
    <property type="entry name" value="ANKYRIN REPEAT, SAM AND BASIC LEUCINE ZIPPER DOMAIN-CONTAINING PROTEIN 1"/>
    <property type="match status" value="1"/>
</dbReference>
<dbReference type="OrthoDB" id="439236at2759"/>
<proteinExistence type="predicted"/>
<dbReference type="GO" id="GO:0071546">
    <property type="term" value="C:pi-body"/>
    <property type="evidence" value="ECO:0007669"/>
    <property type="project" value="TreeGrafter"/>
</dbReference>
<dbReference type="AlphaFoldDB" id="A0A9N9QIM3"/>
<gene>
    <name evidence="3" type="ORF">CEUTPL_LOCUS7307</name>
</gene>
<dbReference type="SUPFAM" id="SSF48403">
    <property type="entry name" value="Ankyrin repeat"/>
    <property type="match status" value="1"/>
</dbReference>
<dbReference type="PROSITE" id="PS50297">
    <property type="entry name" value="ANK_REP_REGION"/>
    <property type="match status" value="1"/>
</dbReference>
<dbReference type="SUPFAM" id="SSF47769">
    <property type="entry name" value="SAM/Pointed domain"/>
    <property type="match status" value="1"/>
</dbReference>
<dbReference type="EMBL" id="OU892279">
    <property type="protein sequence ID" value="CAG9766733.1"/>
    <property type="molecule type" value="Genomic_DNA"/>
</dbReference>
<dbReference type="SMART" id="SM00454">
    <property type="entry name" value="SAM"/>
    <property type="match status" value="1"/>
</dbReference>
<dbReference type="Pfam" id="PF13857">
    <property type="entry name" value="Ank_5"/>
    <property type="match status" value="1"/>
</dbReference>
<dbReference type="SMART" id="SM00248">
    <property type="entry name" value="ANK"/>
    <property type="match status" value="6"/>
</dbReference>
<dbReference type="InterPro" id="IPR001660">
    <property type="entry name" value="SAM"/>
</dbReference>
<keyword evidence="4" id="KW-1185">Reference proteome</keyword>
<dbReference type="Proteomes" id="UP001152799">
    <property type="component" value="Chromosome 3"/>
</dbReference>
<dbReference type="Pfam" id="PF12796">
    <property type="entry name" value="Ank_2"/>
    <property type="match status" value="1"/>
</dbReference>
<accession>A0A9N9QIM3</accession>